<name>A0A9D2B2Q7_9FIRM</name>
<dbReference type="SUPFAM" id="SSF51215">
    <property type="entry name" value="Regulatory protein AraC"/>
    <property type="match status" value="1"/>
</dbReference>
<evidence type="ECO:0000259" key="4">
    <source>
        <dbReference type="PROSITE" id="PS01124"/>
    </source>
</evidence>
<dbReference type="AlphaFoldDB" id="A0A9D2B2Q7"/>
<evidence type="ECO:0000256" key="3">
    <source>
        <dbReference type="ARBA" id="ARBA00023163"/>
    </source>
</evidence>
<dbReference type="GO" id="GO:0043565">
    <property type="term" value="F:sequence-specific DNA binding"/>
    <property type="evidence" value="ECO:0007669"/>
    <property type="project" value="InterPro"/>
</dbReference>
<protein>
    <submittedName>
        <fullName evidence="5">AraC family transcriptional regulator</fullName>
    </submittedName>
</protein>
<dbReference type="Gene3D" id="2.60.120.10">
    <property type="entry name" value="Jelly Rolls"/>
    <property type="match status" value="1"/>
</dbReference>
<dbReference type="EMBL" id="DXEX01000022">
    <property type="protein sequence ID" value="HIX58254.1"/>
    <property type="molecule type" value="Genomic_DNA"/>
</dbReference>
<feature type="domain" description="HTH araC/xylS-type" evidence="4">
    <location>
        <begin position="190"/>
        <end position="287"/>
    </location>
</feature>
<proteinExistence type="predicted"/>
<dbReference type="Gene3D" id="1.10.10.60">
    <property type="entry name" value="Homeodomain-like"/>
    <property type="match status" value="2"/>
</dbReference>
<dbReference type="InterPro" id="IPR014710">
    <property type="entry name" value="RmlC-like_jellyroll"/>
</dbReference>
<keyword evidence="2" id="KW-0238">DNA-binding</keyword>
<dbReference type="PANTHER" id="PTHR43280">
    <property type="entry name" value="ARAC-FAMILY TRANSCRIPTIONAL REGULATOR"/>
    <property type="match status" value="1"/>
</dbReference>
<reference evidence="5" key="1">
    <citation type="journal article" date="2021" name="PeerJ">
        <title>Extensive microbial diversity within the chicken gut microbiome revealed by metagenomics and culture.</title>
        <authorList>
            <person name="Gilroy R."/>
            <person name="Ravi A."/>
            <person name="Getino M."/>
            <person name="Pursley I."/>
            <person name="Horton D.L."/>
            <person name="Alikhan N.F."/>
            <person name="Baker D."/>
            <person name="Gharbi K."/>
            <person name="Hall N."/>
            <person name="Watson M."/>
            <person name="Adriaenssens E.M."/>
            <person name="Foster-Nyarko E."/>
            <person name="Jarju S."/>
            <person name="Secka A."/>
            <person name="Antonio M."/>
            <person name="Oren A."/>
            <person name="Chaudhuri R.R."/>
            <person name="La Ragione R."/>
            <person name="Hildebrand F."/>
            <person name="Pallen M.J."/>
        </authorList>
    </citation>
    <scope>NUCLEOTIDE SEQUENCE</scope>
    <source>
        <strain evidence="5">ChiSjej1B19-8411</strain>
    </source>
</reference>
<keyword evidence="1" id="KW-0805">Transcription regulation</keyword>
<dbReference type="InterPro" id="IPR037923">
    <property type="entry name" value="HTH-like"/>
</dbReference>
<dbReference type="Pfam" id="PF12833">
    <property type="entry name" value="HTH_18"/>
    <property type="match status" value="1"/>
</dbReference>
<gene>
    <name evidence="5" type="ORF">IAA45_00850</name>
</gene>
<dbReference type="PROSITE" id="PS01124">
    <property type="entry name" value="HTH_ARAC_FAMILY_2"/>
    <property type="match status" value="1"/>
</dbReference>
<dbReference type="Proteomes" id="UP000886817">
    <property type="component" value="Unassembled WGS sequence"/>
</dbReference>
<dbReference type="InterPro" id="IPR009057">
    <property type="entry name" value="Homeodomain-like_sf"/>
</dbReference>
<evidence type="ECO:0000256" key="1">
    <source>
        <dbReference type="ARBA" id="ARBA00023015"/>
    </source>
</evidence>
<evidence type="ECO:0000313" key="6">
    <source>
        <dbReference type="Proteomes" id="UP000886817"/>
    </source>
</evidence>
<accession>A0A9D2B2Q7</accession>
<comment type="caution">
    <text evidence="5">The sequence shown here is derived from an EMBL/GenBank/DDBJ whole genome shotgun (WGS) entry which is preliminary data.</text>
</comment>
<evidence type="ECO:0000256" key="2">
    <source>
        <dbReference type="ARBA" id="ARBA00023125"/>
    </source>
</evidence>
<dbReference type="SMART" id="SM00342">
    <property type="entry name" value="HTH_ARAC"/>
    <property type="match status" value="1"/>
</dbReference>
<reference evidence="5" key="2">
    <citation type="submission" date="2021-04" db="EMBL/GenBank/DDBJ databases">
        <authorList>
            <person name="Gilroy R."/>
        </authorList>
    </citation>
    <scope>NUCLEOTIDE SEQUENCE</scope>
    <source>
        <strain evidence="5">ChiSjej1B19-8411</strain>
    </source>
</reference>
<dbReference type="InterPro" id="IPR018060">
    <property type="entry name" value="HTH_AraC"/>
</dbReference>
<dbReference type="GO" id="GO:0003700">
    <property type="term" value="F:DNA-binding transcription factor activity"/>
    <property type="evidence" value="ECO:0007669"/>
    <property type="project" value="InterPro"/>
</dbReference>
<keyword evidence="3" id="KW-0804">Transcription</keyword>
<dbReference type="InterPro" id="IPR003313">
    <property type="entry name" value="AraC-bd"/>
</dbReference>
<sequence>MHEPINWKDSYYYSKDRIVLTNEQVPVPGIRVLAHHLMTSAIPALESHYHENCFEFTIIFEGVFTFQAQGKNYTAAGSDIFVAYPNEVHSTNQVPLSHGEFYWLQLDVSSAENLLFLNRSAADSLIRCLHNLKRHIVKVRDNDILPLLKTAFELSISKESPYLIASYLVLFFNRLIGLSTTEHPLSRGIYQALNYIYDNIQADISLETLARYSHLSIPQFKVRFKQEVGISPRSFINLQKIEAAKPLLLEGMSKTEVALQLGFNTSSYFSAVFKRYTTFSPSEYIKRHQNS</sequence>
<dbReference type="Pfam" id="PF02311">
    <property type="entry name" value="AraC_binding"/>
    <property type="match status" value="1"/>
</dbReference>
<organism evidence="5 6">
    <name type="scientific">Candidatus Blautia gallistercoris</name>
    <dbReference type="NCBI Taxonomy" id="2838490"/>
    <lineage>
        <taxon>Bacteria</taxon>
        <taxon>Bacillati</taxon>
        <taxon>Bacillota</taxon>
        <taxon>Clostridia</taxon>
        <taxon>Lachnospirales</taxon>
        <taxon>Lachnospiraceae</taxon>
        <taxon>Blautia</taxon>
    </lineage>
</organism>
<evidence type="ECO:0000313" key="5">
    <source>
        <dbReference type="EMBL" id="HIX58254.1"/>
    </source>
</evidence>
<dbReference type="PANTHER" id="PTHR43280:SF28">
    <property type="entry name" value="HTH-TYPE TRANSCRIPTIONAL ACTIVATOR RHAS"/>
    <property type="match status" value="1"/>
</dbReference>
<dbReference type="SUPFAM" id="SSF46689">
    <property type="entry name" value="Homeodomain-like"/>
    <property type="match status" value="2"/>
</dbReference>